<evidence type="ECO:0000256" key="1">
    <source>
        <dbReference type="SAM" id="MobiDB-lite"/>
    </source>
</evidence>
<reference evidence="2 3" key="1">
    <citation type="submission" date="2020-01" db="EMBL/GenBank/DDBJ databases">
        <title>Kibdelosporangium persica a novel Actinomycetes from a hot desert in Iran.</title>
        <authorList>
            <person name="Safaei N."/>
            <person name="Zaburannyi N."/>
            <person name="Mueller R."/>
            <person name="Wink J."/>
        </authorList>
    </citation>
    <scope>NUCLEOTIDE SEQUENCE [LARGE SCALE GENOMIC DNA]</scope>
    <source>
        <strain evidence="2 3">4NS15</strain>
    </source>
</reference>
<dbReference type="InterPro" id="IPR036629">
    <property type="entry name" value="YjbJ_sf"/>
</dbReference>
<proteinExistence type="predicted"/>
<accession>A0ABX2F2S2</accession>
<gene>
    <name evidence="2" type="ORF">GC106_23830</name>
</gene>
<feature type="compositionally biased region" description="Basic and acidic residues" evidence="1">
    <location>
        <begin position="31"/>
        <end position="56"/>
    </location>
</feature>
<evidence type="ECO:0000313" key="2">
    <source>
        <dbReference type="EMBL" id="NRN65173.1"/>
    </source>
</evidence>
<dbReference type="SUPFAM" id="SSF69047">
    <property type="entry name" value="Hypothetical protein YjbJ"/>
    <property type="match status" value="1"/>
</dbReference>
<evidence type="ECO:0008006" key="4">
    <source>
        <dbReference type="Google" id="ProtNLM"/>
    </source>
</evidence>
<name>A0ABX2F2S2_9PSEU</name>
<feature type="compositionally biased region" description="Basic and acidic residues" evidence="1">
    <location>
        <begin position="1"/>
        <end position="20"/>
    </location>
</feature>
<dbReference type="Proteomes" id="UP000763557">
    <property type="component" value="Unassembled WGS sequence"/>
</dbReference>
<comment type="caution">
    <text evidence="2">The sequence shown here is derived from an EMBL/GenBank/DDBJ whole genome shotgun (WGS) entry which is preliminary data.</text>
</comment>
<dbReference type="EMBL" id="JAAATY010000005">
    <property type="protein sequence ID" value="NRN65173.1"/>
    <property type="molecule type" value="Genomic_DNA"/>
</dbReference>
<sequence>MSENTPDKDEQTMAETKEEIGEATGDEQLADEGKAERVTEAVKQAARDARDRLMGR</sequence>
<feature type="region of interest" description="Disordered" evidence="1">
    <location>
        <begin position="1"/>
        <end position="56"/>
    </location>
</feature>
<evidence type="ECO:0000313" key="3">
    <source>
        <dbReference type="Proteomes" id="UP000763557"/>
    </source>
</evidence>
<organism evidence="2 3">
    <name type="scientific">Kibdelosporangium persicum</name>
    <dbReference type="NCBI Taxonomy" id="2698649"/>
    <lineage>
        <taxon>Bacteria</taxon>
        <taxon>Bacillati</taxon>
        <taxon>Actinomycetota</taxon>
        <taxon>Actinomycetes</taxon>
        <taxon>Pseudonocardiales</taxon>
        <taxon>Pseudonocardiaceae</taxon>
        <taxon>Kibdelosporangium</taxon>
    </lineage>
</organism>
<dbReference type="RefSeq" id="WP_173127874.1">
    <property type="nucleotide sequence ID" value="NZ_CBCSGW010000013.1"/>
</dbReference>
<keyword evidence="3" id="KW-1185">Reference proteome</keyword>
<protein>
    <recommendedName>
        <fullName evidence="4">CsbD family protein</fullName>
    </recommendedName>
</protein>